<feature type="region of interest" description="Disordered" evidence="11">
    <location>
        <begin position="467"/>
        <end position="523"/>
    </location>
</feature>
<evidence type="ECO:0000259" key="12">
    <source>
        <dbReference type="SMART" id="SM00768"/>
    </source>
</evidence>
<dbReference type="Gene3D" id="1.20.58.1040">
    <property type="match status" value="1"/>
</dbReference>
<comment type="subcellular location">
    <subcellularLocation>
        <location evidence="1">Cell envelope</location>
    </subcellularLocation>
    <subcellularLocation>
        <location evidence="10">Cell membrane</location>
        <topology evidence="10">Lipid-anchor</topology>
        <topology evidence="10">GPI-anchor</topology>
    </subcellularLocation>
    <subcellularLocation>
        <location evidence="2">Membrane</location>
        <topology evidence="2">Lipid-anchor</topology>
        <topology evidence="2">GPI-anchor</topology>
    </subcellularLocation>
</comment>
<dbReference type="SMART" id="SM00768">
    <property type="entry name" value="X8"/>
    <property type="match status" value="1"/>
</dbReference>
<evidence type="ECO:0000256" key="6">
    <source>
        <dbReference type="ARBA" id="ARBA00023136"/>
    </source>
</evidence>
<keyword evidence="7" id="KW-1015">Disulfide bond</keyword>
<evidence type="ECO:0000313" key="13">
    <source>
        <dbReference type="EMBL" id="PVU89188.1"/>
    </source>
</evidence>
<sequence>MKFLSLYLFSLLQTSAFASLNPLVIKGSKFFDSVTGEQFYFKGINYQPRTGATSKIQDPLADEVGCKRDAKIFAELKINSIRVYETDSSLNHDVCMKTLEDAGVYVMIDVPTPFYSVNREDPSWDIDMLNSHKLKVKEFSKYKNVVAFIIGNEVTNSKLNTPASAFIKAALRDIKTYLKSIKVSIPVGYVDNDDEDIRLSLISYFNCGDDQNARADFYGINTYRWCGPNATFKSSSFNKMIEPFKNYSIPSIITEFGCIGDEPRKFNEFKSILGPDMENISSGGLVYEYSQEENNYGLVKVSYGNSDIEKLKDLENLKNVLSSINPKGIKMNNYNPSNKISDCPPISDNWKVSKNLPPSPSEEACSCMIDSLSCNLDSEFSISDSSKAKSLGDTLSYICASISCSDVSHNTEKGEYGDFSFCNPVQRSAWILNANYINQKKQNSTCQFNNFKTEIINSPKNKDITQCNKLNNSVNNDPKSDNSNSTEGDSNNDDEGSNNNDGGSKNSDEGSSTSTKSSNQSNSQKYYTLNLALSTIVITALFCGVVY</sequence>
<evidence type="ECO:0000256" key="9">
    <source>
        <dbReference type="ARBA" id="ARBA00023288"/>
    </source>
</evidence>
<keyword evidence="8" id="KW-0325">Glycoprotein</keyword>
<dbReference type="PANTHER" id="PTHR31468:SF2">
    <property type="entry name" value="1,3-BETA-GLUCANOSYLTRANSFERASE GAS1"/>
    <property type="match status" value="1"/>
</dbReference>
<keyword evidence="5 10" id="KW-0732">Signal</keyword>
<feature type="compositionally biased region" description="Low complexity" evidence="11">
    <location>
        <begin position="497"/>
        <end position="523"/>
    </location>
</feature>
<organism evidence="13 14">
    <name type="scientific">Furculomyces boomerangus</name>
    <dbReference type="NCBI Taxonomy" id="61424"/>
    <lineage>
        <taxon>Eukaryota</taxon>
        <taxon>Fungi</taxon>
        <taxon>Fungi incertae sedis</taxon>
        <taxon>Zoopagomycota</taxon>
        <taxon>Kickxellomycotina</taxon>
        <taxon>Harpellomycetes</taxon>
        <taxon>Harpellales</taxon>
        <taxon>Harpellaceae</taxon>
        <taxon>Furculomyces</taxon>
    </lineage>
</organism>
<dbReference type="STRING" id="61424.A0A2T9YA17"/>
<dbReference type="PANTHER" id="PTHR31468">
    <property type="entry name" value="1,3-BETA-GLUCANOSYLTRANSFERASE GAS1"/>
    <property type="match status" value="1"/>
</dbReference>
<dbReference type="InterPro" id="IPR012946">
    <property type="entry name" value="X8"/>
</dbReference>
<dbReference type="AlphaFoldDB" id="A0A2T9YA17"/>
<dbReference type="OrthoDB" id="421038at2759"/>
<evidence type="ECO:0000256" key="4">
    <source>
        <dbReference type="ARBA" id="ARBA00022622"/>
    </source>
</evidence>
<dbReference type="GO" id="GO:0071970">
    <property type="term" value="P:fungal-type cell wall (1-&gt;3)-beta-D-glucan biosynthetic process"/>
    <property type="evidence" value="ECO:0007669"/>
    <property type="project" value="TreeGrafter"/>
</dbReference>
<dbReference type="InterPro" id="IPR004886">
    <property type="entry name" value="Glucanosyltransferase"/>
</dbReference>
<dbReference type="Proteomes" id="UP000245699">
    <property type="component" value="Unassembled WGS sequence"/>
</dbReference>
<feature type="signal peptide" evidence="10">
    <location>
        <begin position="1"/>
        <end position="18"/>
    </location>
</feature>
<feature type="chain" id="PRO_5015375618" description="1,3-beta-glucanosyltransferase" evidence="10">
    <location>
        <begin position="19"/>
        <end position="547"/>
    </location>
</feature>
<dbReference type="Pfam" id="PF07983">
    <property type="entry name" value="X8"/>
    <property type="match status" value="1"/>
</dbReference>
<dbReference type="Gene3D" id="3.20.20.80">
    <property type="entry name" value="Glycosidases"/>
    <property type="match status" value="1"/>
</dbReference>
<protein>
    <recommendedName>
        <fullName evidence="10">1,3-beta-glucanosyltransferase</fullName>
        <ecNumber evidence="10">2.4.1.-</ecNumber>
    </recommendedName>
</protein>
<evidence type="ECO:0000256" key="11">
    <source>
        <dbReference type="SAM" id="MobiDB-lite"/>
    </source>
</evidence>
<keyword evidence="6 10" id="KW-0472">Membrane</keyword>
<dbReference type="EC" id="2.4.1.-" evidence="10"/>
<feature type="domain" description="X8" evidence="12">
    <location>
        <begin position="382"/>
        <end position="469"/>
    </location>
</feature>
<gene>
    <name evidence="13" type="ORF">BB559_005209</name>
</gene>
<comment type="similarity">
    <text evidence="3 10">Belongs to the glycosyl hydrolase 72 family.</text>
</comment>
<dbReference type="GO" id="GO:0031505">
    <property type="term" value="P:fungal-type cell wall organization"/>
    <property type="evidence" value="ECO:0007669"/>
    <property type="project" value="TreeGrafter"/>
</dbReference>
<keyword evidence="4 10" id="KW-0336">GPI-anchor</keyword>
<keyword evidence="10" id="KW-0808">Transferase</keyword>
<evidence type="ECO:0000313" key="14">
    <source>
        <dbReference type="Proteomes" id="UP000245699"/>
    </source>
</evidence>
<feature type="compositionally biased region" description="Polar residues" evidence="11">
    <location>
        <begin position="467"/>
        <end position="486"/>
    </location>
</feature>
<keyword evidence="9 10" id="KW-0449">Lipoprotein</keyword>
<keyword evidence="14" id="KW-1185">Reference proteome</keyword>
<dbReference type="GO" id="GO:0042124">
    <property type="term" value="F:1,3-beta-glucanosyltransferase activity"/>
    <property type="evidence" value="ECO:0007669"/>
    <property type="project" value="TreeGrafter"/>
</dbReference>
<dbReference type="Pfam" id="PF03198">
    <property type="entry name" value="Glyco_hydro_72"/>
    <property type="match status" value="1"/>
</dbReference>
<proteinExistence type="inferred from homology"/>
<evidence type="ECO:0000256" key="8">
    <source>
        <dbReference type="ARBA" id="ARBA00023180"/>
    </source>
</evidence>
<dbReference type="InterPro" id="IPR017853">
    <property type="entry name" value="GH"/>
</dbReference>
<comment type="function">
    <text evidence="10">Splits internally a 1,3-beta-glucan molecule and transfers the newly generated reducing end (the donor) to the non-reducing end of another 1,3-beta-glucan molecule (the acceptor) forming a 1,3-beta linkage, resulting in the elongation of 1,3-beta-glucan chains in the cell wall.</text>
</comment>
<reference evidence="13 14" key="1">
    <citation type="journal article" date="2018" name="MBio">
        <title>Comparative Genomics Reveals the Core Gene Toolbox for the Fungus-Insect Symbiosis.</title>
        <authorList>
            <person name="Wang Y."/>
            <person name="Stata M."/>
            <person name="Wang W."/>
            <person name="Stajich J.E."/>
            <person name="White M.M."/>
            <person name="Moncalvo J.M."/>
        </authorList>
    </citation>
    <scope>NUCLEOTIDE SEQUENCE [LARGE SCALE GENOMIC DNA]</scope>
    <source>
        <strain evidence="13 14">AUS-77-4</strain>
    </source>
</reference>
<dbReference type="GO" id="GO:0098552">
    <property type="term" value="C:side of membrane"/>
    <property type="evidence" value="ECO:0007669"/>
    <property type="project" value="UniProtKB-KW"/>
</dbReference>
<dbReference type="SUPFAM" id="SSF51445">
    <property type="entry name" value="(Trans)glycosidases"/>
    <property type="match status" value="1"/>
</dbReference>
<evidence type="ECO:0000256" key="5">
    <source>
        <dbReference type="ARBA" id="ARBA00022729"/>
    </source>
</evidence>
<dbReference type="EMBL" id="MBFT01000568">
    <property type="protein sequence ID" value="PVU89188.1"/>
    <property type="molecule type" value="Genomic_DNA"/>
</dbReference>
<evidence type="ECO:0000256" key="3">
    <source>
        <dbReference type="ARBA" id="ARBA00007528"/>
    </source>
</evidence>
<evidence type="ECO:0000256" key="2">
    <source>
        <dbReference type="ARBA" id="ARBA00004589"/>
    </source>
</evidence>
<name>A0A2T9YA17_9FUNG</name>
<evidence type="ECO:0000256" key="1">
    <source>
        <dbReference type="ARBA" id="ARBA00004196"/>
    </source>
</evidence>
<accession>A0A2T9YA17</accession>
<comment type="caution">
    <text evidence="13">The sequence shown here is derived from an EMBL/GenBank/DDBJ whole genome shotgun (WGS) entry which is preliminary data.</text>
</comment>
<evidence type="ECO:0000256" key="7">
    <source>
        <dbReference type="ARBA" id="ARBA00023157"/>
    </source>
</evidence>
<evidence type="ECO:0000256" key="10">
    <source>
        <dbReference type="RuleBase" id="RU361209"/>
    </source>
</evidence>
<dbReference type="GO" id="GO:0005886">
    <property type="term" value="C:plasma membrane"/>
    <property type="evidence" value="ECO:0007669"/>
    <property type="project" value="UniProtKB-SubCell"/>
</dbReference>